<dbReference type="STRING" id="697281.Mahau_1544"/>
<keyword evidence="2 5" id="KW-0812">Transmembrane</keyword>
<dbReference type="eggNOG" id="COG1668">
    <property type="taxonomic scope" value="Bacteria"/>
</dbReference>
<feature type="transmembrane region" description="Helical" evidence="5">
    <location>
        <begin position="240"/>
        <end position="256"/>
    </location>
</feature>
<keyword evidence="3 5" id="KW-1133">Transmembrane helix</keyword>
<reference evidence="7 8" key="2">
    <citation type="journal article" date="2011" name="Stand. Genomic Sci.">
        <title>Complete genome sequence of Mahella australiensis type strain (50-1 BON).</title>
        <authorList>
            <person name="Sikorski J."/>
            <person name="Teshima H."/>
            <person name="Nolan M."/>
            <person name="Lucas S."/>
            <person name="Hammon N."/>
            <person name="Deshpande S."/>
            <person name="Cheng J.F."/>
            <person name="Pitluck S."/>
            <person name="Liolios K."/>
            <person name="Pagani I."/>
            <person name="Ivanova N."/>
            <person name="Huntemann M."/>
            <person name="Mavromatis K."/>
            <person name="Ovchinikova G."/>
            <person name="Pati A."/>
            <person name="Tapia R."/>
            <person name="Han C."/>
            <person name="Goodwin L."/>
            <person name="Chen A."/>
            <person name="Palaniappan K."/>
            <person name="Land M."/>
            <person name="Hauser L."/>
            <person name="Ngatchou-Djao O.D."/>
            <person name="Rohde M."/>
            <person name="Pukall R."/>
            <person name="Spring S."/>
            <person name="Abt B."/>
            <person name="Goker M."/>
            <person name="Detter J.C."/>
            <person name="Woyke T."/>
            <person name="Bristow J."/>
            <person name="Markowitz V."/>
            <person name="Hugenholtz P."/>
            <person name="Eisen J.A."/>
            <person name="Kyrpides N.C."/>
            <person name="Klenk H.P."/>
            <person name="Lapidus A."/>
        </authorList>
    </citation>
    <scope>NUCLEOTIDE SEQUENCE [LARGE SCALE GENOMIC DNA]</scope>
    <source>
        <strain evidence="8">DSM 15567 / CIP 107919 / 50-1 BON</strain>
    </source>
</reference>
<feature type="transmembrane region" description="Helical" evidence="5">
    <location>
        <begin position="215"/>
        <end position="233"/>
    </location>
</feature>
<dbReference type="Pfam" id="PF12698">
    <property type="entry name" value="ABC2_membrane_3"/>
    <property type="match status" value="1"/>
</dbReference>
<protein>
    <recommendedName>
        <fullName evidence="6">ABC-2 type transporter transmembrane domain-containing protein</fullName>
    </recommendedName>
</protein>
<feature type="domain" description="ABC-2 type transporter transmembrane" evidence="6">
    <location>
        <begin position="67"/>
        <end position="296"/>
    </location>
</feature>
<feature type="transmembrane region" description="Helical" evidence="5">
    <location>
        <begin position="122"/>
        <end position="146"/>
    </location>
</feature>
<name>F3ZYX4_MAHA5</name>
<evidence type="ECO:0000313" key="8">
    <source>
        <dbReference type="Proteomes" id="UP000008457"/>
    </source>
</evidence>
<organism evidence="7 8">
    <name type="scientific">Mahella australiensis (strain DSM 15567 / CIP 107919 / 50-1 BON)</name>
    <dbReference type="NCBI Taxonomy" id="697281"/>
    <lineage>
        <taxon>Bacteria</taxon>
        <taxon>Bacillati</taxon>
        <taxon>Bacillota</taxon>
        <taxon>Clostridia</taxon>
        <taxon>Thermoanaerobacterales</taxon>
        <taxon>Thermoanaerobacterales Family IV. Incertae Sedis</taxon>
        <taxon>Mahella</taxon>
    </lineage>
</organism>
<evidence type="ECO:0000259" key="6">
    <source>
        <dbReference type="Pfam" id="PF12698"/>
    </source>
</evidence>
<dbReference type="GO" id="GO:0016020">
    <property type="term" value="C:membrane"/>
    <property type="evidence" value="ECO:0007669"/>
    <property type="project" value="UniProtKB-SubCell"/>
</dbReference>
<evidence type="ECO:0000256" key="2">
    <source>
        <dbReference type="ARBA" id="ARBA00022692"/>
    </source>
</evidence>
<dbReference type="PANTHER" id="PTHR43471:SF12">
    <property type="entry name" value="HYPOTHETICAL MEMBRANE PROTEIN, CONSERVED"/>
    <property type="match status" value="1"/>
</dbReference>
<dbReference type="PANTHER" id="PTHR43471">
    <property type="entry name" value="ABC TRANSPORTER PERMEASE"/>
    <property type="match status" value="1"/>
</dbReference>
<dbReference type="HOGENOM" id="CLU_066398_0_0_9"/>
<feature type="transmembrane region" description="Helical" evidence="5">
    <location>
        <begin position="21"/>
        <end position="42"/>
    </location>
</feature>
<gene>
    <name evidence="7" type="ordered locus">Mahau_1544</name>
</gene>
<evidence type="ECO:0000313" key="7">
    <source>
        <dbReference type="EMBL" id="AEE96733.1"/>
    </source>
</evidence>
<feature type="transmembrane region" description="Helical" evidence="5">
    <location>
        <begin position="276"/>
        <end position="298"/>
    </location>
</feature>
<dbReference type="KEGG" id="mas:Mahau_1544"/>
<keyword evidence="8" id="KW-1185">Reference proteome</keyword>
<proteinExistence type="predicted"/>
<dbReference type="Proteomes" id="UP000008457">
    <property type="component" value="Chromosome"/>
</dbReference>
<dbReference type="OrthoDB" id="9815855at2"/>
<feature type="transmembrane region" description="Helical" evidence="5">
    <location>
        <begin position="152"/>
        <end position="173"/>
    </location>
</feature>
<reference evidence="8" key="1">
    <citation type="submission" date="2010-11" db="EMBL/GenBank/DDBJ databases">
        <title>The complete genome of Mahella australiensis DSM 15567.</title>
        <authorList>
            <consortium name="US DOE Joint Genome Institute (JGI-PGF)"/>
            <person name="Lucas S."/>
            <person name="Copeland A."/>
            <person name="Lapidus A."/>
            <person name="Bruce D."/>
            <person name="Goodwin L."/>
            <person name="Pitluck S."/>
            <person name="Kyrpides N."/>
            <person name="Mavromatis K."/>
            <person name="Pagani I."/>
            <person name="Ivanova N."/>
            <person name="Teshima H."/>
            <person name="Brettin T."/>
            <person name="Detter J.C."/>
            <person name="Han C."/>
            <person name="Tapia R."/>
            <person name="Land M."/>
            <person name="Hauser L."/>
            <person name="Markowitz V."/>
            <person name="Cheng J.-F."/>
            <person name="Hugenholtz P."/>
            <person name="Woyke T."/>
            <person name="Wu D."/>
            <person name="Spring S."/>
            <person name="Pukall R."/>
            <person name="Steenblock K."/>
            <person name="Schneider S."/>
            <person name="Klenk H.-P."/>
            <person name="Eisen J.A."/>
        </authorList>
    </citation>
    <scope>NUCLEOTIDE SEQUENCE [LARGE SCALE GENOMIC DNA]</scope>
    <source>
        <strain evidence="8">DSM 15567 / CIP 107919 / 50-1 BON</strain>
    </source>
</reference>
<comment type="subcellular location">
    <subcellularLocation>
        <location evidence="1">Membrane</location>
        <topology evidence="1">Multi-pass membrane protein</topology>
    </subcellularLocation>
</comment>
<evidence type="ECO:0000256" key="1">
    <source>
        <dbReference type="ARBA" id="ARBA00004141"/>
    </source>
</evidence>
<feature type="transmembrane region" description="Helical" evidence="5">
    <location>
        <begin position="62"/>
        <end position="83"/>
    </location>
</feature>
<dbReference type="EMBL" id="CP002360">
    <property type="protein sequence ID" value="AEE96733.1"/>
    <property type="molecule type" value="Genomic_DNA"/>
</dbReference>
<sequence length="319" mass="34626">MKKWFNNPVLVSELKIRMRSWRTVLMLVGYLAVMLAIAYLFFQTNMQTLSHYGGVNISRNLGLQLYTILAVIQFMLIIILIPAQTAGSISGEREKQTLDLLLCTPLSSLAIVLGKMLSSMSFVLLLTIASIPLFSLVFLFGGIAPMDIVTLFAFYLITAFAVGSIGIFCSVLFKKTVTATVAAYIVIFALGIITVLLSAYMMSGFASKNQHFSGVYIPFPFYLNPAVGLFDLLGRQSGGVGGVGLFPMLGVSSAMYNTSVTMTGSLSWMVQKLGIWGTNSVVISVIAIILLLISAWVVKPVRVLKMHSSKCHSADAGMN</sequence>
<evidence type="ECO:0000256" key="4">
    <source>
        <dbReference type="ARBA" id="ARBA00023136"/>
    </source>
</evidence>
<dbReference type="AlphaFoldDB" id="F3ZYX4"/>
<dbReference type="RefSeq" id="WP_013781162.1">
    <property type="nucleotide sequence ID" value="NC_015520.1"/>
</dbReference>
<evidence type="ECO:0000256" key="5">
    <source>
        <dbReference type="SAM" id="Phobius"/>
    </source>
</evidence>
<feature type="transmembrane region" description="Helical" evidence="5">
    <location>
        <begin position="180"/>
        <end position="203"/>
    </location>
</feature>
<dbReference type="InterPro" id="IPR013525">
    <property type="entry name" value="ABC2_TM"/>
</dbReference>
<accession>F3ZYX4</accession>
<keyword evidence="4 5" id="KW-0472">Membrane</keyword>
<evidence type="ECO:0000256" key="3">
    <source>
        <dbReference type="ARBA" id="ARBA00022989"/>
    </source>
</evidence>
<dbReference type="GO" id="GO:0140359">
    <property type="term" value="F:ABC-type transporter activity"/>
    <property type="evidence" value="ECO:0007669"/>
    <property type="project" value="InterPro"/>
</dbReference>